<dbReference type="Proteomes" id="UP000295075">
    <property type="component" value="Unassembled WGS sequence"/>
</dbReference>
<evidence type="ECO:0000256" key="1">
    <source>
        <dbReference type="ARBA" id="ARBA00007169"/>
    </source>
</evidence>
<protein>
    <submittedName>
        <fullName evidence="3">Thioesterase</fullName>
    </submittedName>
</protein>
<name>A0A4R4Q6N3_9ACTN</name>
<evidence type="ECO:0000313" key="3">
    <source>
        <dbReference type="EMBL" id="TDC30679.1"/>
    </source>
</evidence>
<organism evidence="3 4">
    <name type="scientific">Kribbella albertanoniae</name>
    <dbReference type="NCBI Taxonomy" id="1266829"/>
    <lineage>
        <taxon>Bacteria</taxon>
        <taxon>Bacillati</taxon>
        <taxon>Actinomycetota</taxon>
        <taxon>Actinomycetes</taxon>
        <taxon>Propionibacteriales</taxon>
        <taxon>Kribbellaceae</taxon>
        <taxon>Kribbella</taxon>
    </lineage>
</organism>
<comment type="caution">
    <text evidence="3">The sequence shown here is derived from an EMBL/GenBank/DDBJ whole genome shotgun (WGS) entry which is preliminary data.</text>
</comment>
<evidence type="ECO:0000313" key="4">
    <source>
        <dbReference type="Proteomes" id="UP000295075"/>
    </source>
</evidence>
<accession>A0A4R4Q6N3</accession>
<proteinExistence type="inferred from homology"/>
<dbReference type="InterPro" id="IPR001031">
    <property type="entry name" value="Thioesterase"/>
</dbReference>
<dbReference type="PANTHER" id="PTHR11487:SF0">
    <property type="entry name" value="S-ACYL FATTY ACID SYNTHASE THIOESTERASE, MEDIUM CHAIN"/>
    <property type="match status" value="1"/>
</dbReference>
<dbReference type="InterPro" id="IPR012223">
    <property type="entry name" value="TEII"/>
</dbReference>
<reference evidence="3 4" key="1">
    <citation type="submission" date="2019-03" db="EMBL/GenBank/DDBJ databases">
        <title>Draft genome sequences of novel Actinobacteria.</title>
        <authorList>
            <person name="Sahin N."/>
            <person name="Ay H."/>
            <person name="Saygin H."/>
        </authorList>
    </citation>
    <scope>NUCLEOTIDE SEQUENCE [LARGE SCALE GENOMIC DNA]</scope>
    <source>
        <strain evidence="3 4">JCM 30547</strain>
    </source>
</reference>
<feature type="domain" description="Thioesterase" evidence="2">
    <location>
        <begin position="86"/>
        <end position="303"/>
    </location>
</feature>
<dbReference type="InterPro" id="IPR029058">
    <property type="entry name" value="AB_hydrolase_fold"/>
</dbReference>
<dbReference type="PANTHER" id="PTHR11487">
    <property type="entry name" value="THIOESTERASE"/>
    <property type="match status" value="1"/>
</dbReference>
<evidence type="ECO:0000259" key="2">
    <source>
        <dbReference type="Pfam" id="PF00975"/>
    </source>
</evidence>
<gene>
    <name evidence="3" type="ORF">E1261_12780</name>
</gene>
<dbReference type="Pfam" id="PF00975">
    <property type="entry name" value="Thioesterase"/>
    <property type="match status" value="1"/>
</dbReference>
<dbReference type="GO" id="GO:0008610">
    <property type="term" value="P:lipid biosynthetic process"/>
    <property type="evidence" value="ECO:0007669"/>
    <property type="project" value="TreeGrafter"/>
</dbReference>
<dbReference type="RefSeq" id="WP_132406142.1">
    <property type="nucleotide sequence ID" value="NZ_SMKA01000042.1"/>
</dbReference>
<dbReference type="AlphaFoldDB" id="A0A4R4Q6N3"/>
<dbReference type="SUPFAM" id="SSF53474">
    <property type="entry name" value="alpha/beta-Hydrolases"/>
    <property type="match status" value="1"/>
</dbReference>
<dbReference type="EMBL" id="SMKA01000042">
    <property type="protein sequence ID" value="TDC30679.1"/>
    <property type="molecule type" value="Genomic_DNA"/>
</dbReference>
<sequence>MAVKQIARCCKESDPDRLAGDVHHPPAVDLPPGLRLGSRGCWASSALIGRSAPNRPTAGVESERRGGNGEKVVISAIVKAGRTLPQLYCFPHAGGSASEFSGWAPEGRGFGIVPVHLPGRGLRLGEPAGDDLLALAEQIAAELDVAAPYALFGHSFGALLAYEVVRALQAAGRPAPVCLWLSAFPSPDRYPYADQDVHLLSDQELLRSLNADFGAIPEEVFEYPELTAMVAGQLRSDYRMLAGYRFQRDPVPDCAVHLLAAADDTVDPEELLAWGNHVRVAGVTTTFSGGHFYLRDQENVARLLGLVAQSF</sequence>
<dbReference type="Gene3D" id="3.40.50.1820">
    <property type="entry name" value="alpha/beta hydrolase"/>
    <property type="match status" value="1"/>
</dbReference>
<dbReference type="OrthoDB" id="4169718at2"/>
<keyword evidence="4" id="KW-1185">Reference proteome</keyword>
<comment type="similarity">
    <text evidence="1">Belongs to the thioesterase family.</text>
</comment>